<dbReference type="Gene3D" id="3.40.50.300">
    <property type="entry name" value="P-loop containing nucleotide triphosphate hydrolases"/>
    <property type="match status" value="1"/>
</dbReference>
<evidence type="ECO:0000313" key="7">
    <source>
        <dbReference type="Proteomes" id="UP000002605"/>
    </source>
</evidence>
<name>B9W8S0_CANDC</name>
<dbReference type="GO" id="GO:0003873">
    <property type="term" value="F:6-phosphofructo-2-kinase activity"/>
    <property type="evidence" value="ECO:0007669"/>
    <property type="project" value="UniProtKB-EC"/>
</dbReference>
<dbReference type="PANTHER" id="PTHR10606">
    <property type="entry name" value="6-PHOSPHOFRUCTO-2-KINASE/FRUCTOSE-2,6-BISPHOSPHATASE"/>
    <property type="match status" value="1"/>
</dbReference>
<evidence type="ECO:0000256" key="3">
    <source>
        <dbReference type="SAM" id="MobiDB-lite"/>
    </source>
</evidence>
<dbReference type="HOGENOM" id="CLU_006383_3_0_1"/>
<accession>B9W8S0</accession>
<dbReference type="SUPFAM" id="SSF53254">
    <property type="entry name" value="Phosphoglycerate mutase-like"/>
    <property type="match status" value="1"/>
</dbReference>
<keyword evidence="7" id="KW-1185">Reference proteome</keyword>
<keyword evidence="2" id="KW-0067">ATP-binding</keyword>
<feature type="compositionally biased region" description="Basic and acidic residues" evidence="3">
    <location>
        <begin position="150"/>
        <end position="182"/>
    </location>
</feature>
<feature type="region of interest" description="Disordered" evidence="3">
    <location>
        <begin position="215"/>
        <end position="258"/>
    </location>
</feature>
<dbReference type="SMART" id="SM00855">
    <property type="entry name" value="PGAM"/>
    <property type="match status" value="1"/>
</dbReference>
<evidence type="ECO:0000313" key="6">
    <source>
        <dbReference type="EMBL" id="CAX45143.1"/>
    </source>
</evidence>
<dbReference type="InterPro" id="IPR029033">
    <property type="entry name" value="His_PPase_superfam"/>
</dbReference>
<evidence type="ECO:0000313" key="5">
    <source>
        <dbReference type="CGD" id="CAL0000170647"/>
    </source>
</evidence>
<dbReference type="PRINTS" id="PR00991">
    <property type="entry name" value="6PFRUCTKNASE"/>
</dbReference>
<dbReference type="InterPro" id="IPR013079">
    <property type="entry name" value="6Phosfructo_kin"/>
</dbReference>
<dbReference type="OrthoDB" id="267323at2759"/>
<dbReference type="SUPFAM" id="SSF52540">
    <property type="entry name" value="P-loop containing nucleoside triphosphate hydrolases"/>
    <property type="match status" value="1"/>
</dbReference>
<sequence>MPPTSTDSTTNSTPSPNTNHNSPDQLHHNSQESIRNLIAANFKQPQPSPSQQQQQCSLEPPHSTSNLHHVSSSNSTQSSDISPTDSGINLRQNRVKSYSISNGALSHSRTANKRVSFSNLHSTNSSQLSLTSSGSSENEIYSDEDEYEAERDNNKNTEQHHHNESSEVLLREPDFKQGKKDVTTTTTTTQEELLLHNSSLSSATNRSIRKKIAKFTAGSMSPSPDELSPTSSSTSLKPKKNKSGYPNPNPYPNPYPYPSRHNFLNHYGGEKLALSKSLDSQLLEPYDSNSSVNSFLPEFNKRPLTDTPIVSTIGSPITREQSYDDYDEDEDENEGDDDDNDDRRNINPIQEEEGGELSTANKTTAATTTPLHKTKNISHLNLSELSHKDKKEGSPDAESLKHSREHAASIAAKQLVGNKQPQPKEEEEEEQEKFPTGTIAAQLLRKSAGISENTGQLSYSVPSRSPPHVLIDESTPITTTTTTSSTTVGSVVTVSSEDGKEKGKGLVMAKDVKDNLLKDLPPYMKEQFEKTPSLEKLKNLLMHKPPPSARKAYTLNIPGQTSSKTSPDGKIASIDVGSKLVIVMVGLPARGKSYITNKLTRYLNWLQHDCRVFNVGNTRRKDKLNAGPENQPLPDKAITPTESRSPQQHDAAFFNPDNKDSTALREKWAMDTLDQLLDYVINGSGSVGIFDATNSTKLRRKRVLKKIQQRSNGELPVLYLESVCNDPSIIESNIRLKLSGPDYKDMDPKLAFNDFVGRLHNYEKAYETIDEEEEKIPGFQYVKMIDVGKKVVSFNIKGFLASQTIYFLLNFNLCERQIWITRHGESQDNLIGRIGGDADLTKRGIKFAQTLTQFMNFQRQEFRKQQLERFSSRLELKYNSLFNEDDVALLDSIPSEPNFCVWTSMLTRAVETGQYFNDQLYSIKELRMLNELGGGKFEGMTYEEIQSKYPKEFASRLKNKLSYRYPGVGGESYLDVLTRLRPLIAEIERTTDHLLIISHRVVSRILLAYFLNLDKSVIGELDVPLHTLYCLESHPYGTDYTMYEYDENLDWFVKAEPEHQKNVKEVGVVFKERKYSVVPTAPPTSKSRAVSFAVNNNTTNNKASDDVRDEIRRRLSMGTSNKPTLSVRDGDDKSITAKHLRDLKNLRKPMGQRKTAADQLC</sequence>
<dbReference type="GO" id="GO:0005524">
    <property type="term" value="F:ATP binding"/>
    <property type="evidence" value="ECO:0007669"/>
    <property type="project" value="UniProtKB-KW"/>
</dbReference>
<dbReference type="RefSeq" id="XP_002417490.1">
    <property type="nucleotide sequence ID" value="XM_002417445.1"/>
</dbReference>
<feature type="compositionally biased region" description="Acidic residues" evidence="3">
    <location>
        <begin position="323"/>
        <end position="340"/>
    </location>
</feature>
<dbReference type="InterPro" id="IPR027417">
    <property type="entry name" value="P-loop_NTPase"/>
</dbReference>
<evidence type="ECO:0000256" key="2">
    <source>
        <dbReference type="ARBA" id="ARBA00022840"/>
    </source>
</evidence>
<feature type="compositionally biased region" description="Low complexity" evidence="3">
    <location>
        <begin position="118"/>
        <end position="136"/>
    </location>
</feature>
<dbReference type="AlphaFoldDB" id="B9W8S0"/>
<gene>
    <name evidence="5" type="ordered locus">Cd36_08450</name>
    <name evidence="6" type="ORF">CD36_08450</name>
</gene>
<organism evidence="6 7">
    <name type="scientific">Candida dubliniensis (strain CD36 / ATCC MYA-646 / CBS 7987 / NCPF 3949 / NRRL Y-17841)</name>
    <name type="common">Yeast</name>
    <dbReference type="NCBI Taxonomy" id="573826"/>
    <lineage>
        <taxon>Eukaryota</taxon>
        <taxon>Fungi</taxon>
        <taxon>Dikarya</taxon>
        <taxon>Ascomycota</taxon>
        <taxon>Saccharomycotina</taxon>
        <taxon>Pichiomycetes</taxon>
        <taxon>Debaryomycetaceae</taxon>
        <taxon>Candida/Lodderomyces clade</taxon>
        <taxon>Candida</taxon>
    </lineage>
</organism>
<feature type="region of interest" description="Disordered" evidence="3">
    <location>
        <begin position="117"/>
        <end position="189"/>
    </location>
</feature>
<dbReference type="Pfam" id="PF01591">
    <property type="entry name" value="6PF2K"/>
    <property type="match status" value="1"/>
</dbReference>
<keyword evidence="6" id="KW-0808">Transferase</keyword>
<dbReference type="GO" id="GO:0005829">
    <property type="term" value="C:cytosol"/>
    <property type="evidence" value="ECO:0007669"/>
    <property type="project" value="TreeGrafter"/>
</dbReference>
<dbReference type="InterPro" id="IPR013078">
    <property type="entry name" value="His_Pase_superF_clade-1"/>
</dbReference>
<dbReference type="EC" id="2.7.1.105" evidence="6"/>
<dbReference type="GeneID" id="8045035"/>
<feature type="compositionally biased region" description="Pro residues" evidence="3">
    <location>
        <begin position="247"/>
        <end position="257"/>
    </location>
</feature>
<dbReference type="CGD" id="CAL0000170647">
    <property type="gene designation" value="Cd36_08450"/>
</dbReference>
<feature type="region of interest" description="Disordered" evidence="3">
    <location>
        <begin position="621"/>
        <end position="658"/>
    </location>
</feature>
<proteinExistence type="predicted"/>
<feature type="compositionally biased region" description="Polar residues" evidence="3">
    <location>
        <begin position="308"/>
        <end position="320"/>
    </location>
</feature>
<keyword evidence="1" id="KW-0547">Nucleotide-binding</keyword>
<dbReference type="VEuPathDB" id="FungiDB:CD36_08450"/>
<dbReference type="eggNOG" id="KOG0234">
    <property type="taxonomic scope" value="Eukaryota"/>
</dbReference>
<dbReference type="CDD" id="cd07067">
    <property type="entry name" value="HP_PGM_like"/>
    <property type="match status" value="1"/>
</dbReference>
<protein>
    <submittedName>
        <fullName evidence="6">6-phosphofructo-2-kinase 1, putative</fullName>
        <ecNumber evidence="6">2.7.1.105</ecNumber>
    </submittedName>
</protein>
<evidence type="ECO:0000259" key="4">
    <source>
        <dbReference type="Pfam" id="PF01591"/>
    </source>
</evidence>
<dbReference type="Pfam" id="PF00300">
    <property type="entry name" value="His_Phos_1"/>
    <property type="match status" value="1"/>
</dbReference>
<dbReference type="KEGG" id="cdu:CD36_08450"/>
<dbReference type="InterPro" id="IPR003094">
    <property type="entry name" value="6Pfruct_kin"/>
</dbReference>
<reference evidence="6 7" key="1">
    <citation type="journal article" date="2009" name="Genome Res.">
        <title>Comparative genomics of the fungal pathogens Candida dubliniensis and Candida albicans.</title>
        <authorList>
            <person name="Jackson A.P."/>
            <person name="Gamble J.A."/>
            <person name="Yeomans T."/>
            <person name="Moran G.P."/>
            <person name="Saunders D."/>
            <person name="Harris D."/>
            <person name="Aslett M."/>
            <person name="Barrell J.F."/>
            <person name="Butler G."/>
            <person name="Citiulo F."/>
            <person name="Coleman D.C."/>
            <person name="de Groot P.W.J."/>
            <person name="Goodwin T.J."/>
            <person name="Quail M.A."/>
            <person name="McQuillan J."/>
            <person name="Munro C.A."/>
            <person name="Pain A."/>
            <person name="Poulter R.T."/>
            <person name="Rajandream M.A."/>
            <person name="Renauld H."/>
            <person name="Spiering M.J."/>
            <person name="Tivey A."/>
            <person name="Gow N.A.R."/>
            <person name="Barrell B."/>
            <person name="Sullivan D.J."/>
            <person name="Berriman M."/>
        </authorList>
    </citation>
    <scope>NUCLEOTIDE SEQUENCE [LARGE SCALE GENOMIC DNA]</scope>
    <source>
        <strain evidence="7">CD36 / ATCC MYA-646 / CBS 7987 / NCPF 3949 / NRRL Y-17841</strain>
    </source>
</reference>
<dbReference type="PROSITE" id="PS00175">
    <property type="entry name" value="PG_MUTASE"/>
    <property type="match status" value="1"/>
</dbReference>
<evidence type="ECO:0000256" key="1">
    <source>
        <dbReference type="ARBA" id="ARBA00022741"/>
    </source>
</evidence>
<feature type="compositionally biased region" description="Low complexity" evidence="3">
    <location>
        <begin position="1"/>
        <end position="23"/>
    </location>
</feature>
<feature type="domain" description="6-phosphofructo-2-kinase" evidence="4">
    <location>
        <begin position="574"/>
        <end position="813"/>
    </location>
</feature>
<feature type="compositionally biased region" description="Low complexity" evidence="3">
    <location>
        <begin position="221"/>
        <end position="236"/>
    </location>
</feature>
<feature type="compositionally biased region" description="Low complexity" evidence="3">
    <location>
        <begin position="71"/>
        <end position="82"/>
    </location>
</feature>
<dbReference type="GO" id="GO:0006000">
    <property type="term" value="P:fructose metabolic process"/>
    <property type="evidence" value="ECO:0007669"/>
    <property type="project" value="InterPro"/>
</dbReference>
<feature type="region of interest" description="Disordered" evidence="3">
    <location>
        <begin position="298"/>
        <end position="438"/>
    </location>
</feature>
<feature type="compositionally biased region" description="Basic and acidic residues" evidence="3">
    <location>
        <begin position="385"/>
        <end position="407"/>
    </location>
</feature>
<dbReference type="InterPro" id="IPR001345">
    <property type="entry name" value="PG/BPGM_mutase_AS"/>
</dbReference>
<feature type="compositionally biased region" description="Low complexity" evidence="3">
    <location>
        <begin position="359"/>
        <end position="371"/>
    </location>
</feature>
<dbReference type="Proteomes" id="UP000002605">
    <property type="component" value="Chromosome 1"/>
</dbReference>
<feature type="compositionally biased region" description="Acidic residues" evidence="3">
    <location>
        <begin position="140"/>
        <end position="149"/>
    </location>
</feature>
<feature type="region of interest" description="Disordered" evidence="3">
    <location>
        <begin position="1"/>
        <end position="92"/>
    </location>
</feature>
<dbReference type="GO" id="GO:0006003">
    <property type="term" value="P:fructose 2,6-bisphosphate metabolic process"/>
    <property type="evidence" value="ECO:0007669"/>
    <property type="project" value="InterPro"/>
</dbReference>
<dbReference type="PANTHER" id="PTHR10606:SF32">
    <property type="entry name" value="6-PHOSPHOFRUCTO-2-KINASE 1"/>
    <property type="match status" value="1"/>
</dbReference>
<dbReference type="EMBL" id="FM992688">
    <property type="protein sequence ID" value="CAX45143.1"/>
    <property type="molecule type" value="Genomic_DNA"/>
</dbReference>
<dbReference type="FunFam" id="3.40.50.300:FF:001101">
    <property type="entry name" value="6-phosphofructo-2-kinase 1"/>
    <property type="match status" value="1"/>
</dbReference>
<dbReference type="Gene3D" id="3.40.50.1240">
    <property type="entry name" value="Phosphoglycerate mutase-like"/>
    <property type="match status" value="1"/>
</dbReference>
<feature type="compositionally biased region" description="Polar residues" evidence="3">
    <location>
        <begin position="83"/>
        <end position="92"/>
    </location>
</feature>